<dbReference type="GO" id="GO:0005201">
    <property type="term" value="F:extracellular matrix structural constituent"/>
    <property type="evidence" value="ECO:0007669"/>
    <property type="project" value="TreeGrafter"/>
</dbReference>
<dbReference type="InterPro" id="IPR014716">
    <property type="entry name" value="Fibrinogen_a/b/g_C_1"/>
</dbReference>
<evidence type="ECO:0000256" key="3">
    <source>
        <dbReference type="ARBA" id="ARBA00022729"/>
    </source>
</evidence>
<reference evidence="10 12" key="2">
    <citation type="journal article" date="2013" name="Nature">
        <title>Insights into bilaterian evolution from three spiralian genomes.</title>
        <authorList>
            <person name="Simakov O."/>
            <person name="Marletaz F."/>
            <person name="Cho S.J."/>
            <person name="Edsinger-Gonzales E."/>
            <person name="Havlak P."/>
            <person name="Hellsten U."/>
            <person name="Kuo D.H."/>
            <person name="Larsson T."/>
            <person name="Lv J."/>
            <person name="Arendt D."/>
            <person name="Savage R."/>
            <person name="Osoegawa K."/>
            <person name="de Jong P."/>
            <person name="Grimwood J."/>
            <person name="Chapman J.A."/>
            <person name="Shapiro H."/>
            <person name="Aerts A."/>
            <person name="Otillar R.P."/>
            <person name="Terry A.Y."/>
            <person name="Boore J.L."/>
            <person name="Grigoriev I.V."/>
            <person name="Lindberg D.R."/>
            <person name="Seaver E.C."/>
            <person name="Weisblat D.A."/>
            <person name="Putnam N.H."/>
            <person name="Rokhsar D.S."/>
        </authorList>
    </citation>
    <scope>NUCLEOTIDE SEQUENCE</scope>
    <source>
        <strain evidence="10 12">I ESC-2004</strain>
    </source>
</reference>
<keyword evidence="3 8" id="KW-0732">Signal</keyword>
<dbReference type="EMBL" id="KB292809">
    <property type="protein sequence ID" value="ELU16954.1"/>
    <property type="molecule type" value="Genomic_DNA"/>
</dbReference>
<evidence type="ECO:0000313" key="11">
    <source>
        <dbReference type="EnsemblMetazoa" id="CapteP208028"/>
    </source>
</evidence>
<feature type="chain" id="PRO_5011952062" description="Fibrinogen C-terminal domain-containing protein" evidence="8">
    <location>
        <begin position="16"/>
        <end position="283"/>
    </location>
</feature>
<dbReference type="InterPro" id="IPR002181">
    <property type="entry name" value="Fibrinogen_a/b/g_C_dom"/>
</dbReference>
<evidence type="ECO:0000256" key="4">
    <source>
        <dbReference type="ARBA" id="ARBA00023054"/>
    </source>
</evidence>
<dbReference type="OrthoDB" id="6275059at2759"/>
<dbReference type="NCBIfam" id="NF040941">
    <property type="entry name" value="GGGWT_bact"/>
    <property type="match status" value="1"/>
</dbReference>
<feature type="domain" description="Fibrinogen C-terminal" evidence="9">
    <location>
        <begin position="214"/>
        <end position="283"/>
    </location>
</feature>
<evidence type="ECO:0000256" key="6">
    <source>
        <dbReference type="ARBA" id="ARBA00023180"/>
    </source>
</evidence>
<reference evidence="12" key="1">
    <citation type="submission" date="2012-12" db="EMBL/GenBank/DDBJ databases">
        <authorList>
            <person name="Hellsten U."/>
            <person name="Grimwood J."/>
            <person name="Chapman J.A."/>
            <person name="Shapiro H."/>
            <person name="Aerts A."/>
            <person name="Otillar R.P."/>
            <person name="Terry A.Y."/>
            <person name="Boore J.L."/>
            <person name="Simakov O."/>
            <person name="Marletaz F."/>
            <person name="Cho S.-J."/>
            <person name="Edsinger-Gonzales E."/>
            <person name="Havlak P."/>
            <person name="Kuo D.-H."/>
            <person name="Larsson T."/>
            <person name="Lv J."/>
            <person name="Arendt D."/>
            <person name="Savage R."/>
            <person name="Osoegawa K."/>
            <person name="de Jong P."/>
            <person name="Lindberg D.R."/>
            <person name="Seaver E.C."/>
            <person name="Weisblat D.A."/>
            <person name="Putnam N.H."/>
            <person name="Grigoriev I.V."/>
            <person name="Rokhsar D.S."/>
        </authorList>
    </citation>
    <scope>NUCLEOTIDE SEQUENCE</scope>
    <source>
        <strain evidence="12">I ESC-2004</strain>
    </source>
</reference>
<dbReference type="SUPFAM" id="SSF56496">
    <property type="entry name" value="Fibrinogen C-terminal domain-like"/>
    <property type="match status" value="1"/>
</dbReference>
<dbReference type="PROSITE" id="PS51406">
    <property type="entry name" value="FIBRINOGEN_C_2"/>
    <property type="match status" value="1"/>
</dbReference>
<dbReference type="EnsemblMetazoa" id="CapteT208028">
    <property type="protein sequence ID" value="CapteP208028"/>
    <property type="gene ID" value="CapteG208028"/>
</dbReference>
<dbReference type="HOGENOM" id="CLU_085925_0_0_1"/>
<comment type="subcellular location">
    <subcellularLocation>
        <location evidence="1">Secreted</location>
    </subcellularLocation>
</comment>
<feature type="signal peptide" evidence="8">
    <location>
        <begin position="1"/>
        <end position="15"/>
    </location>
</feature>
<dbReference type="EMBL" id="AMQN01036266">
    <property type="status" value="NOT_ANNOTATED_CDS"/>
    <property type="molecule type" value="Genomic_DNA"/>
</dbReference>
<keyword evidence="5" id="KW-1015">Disulfide bond</keyword>
<keyword evidence="4 7" id="KW-0175">Coiled coil</keyword>
<dbReference type="AlphaFoldDB" id="R7VE97"/>
<evidence type="ECO:0000313" key="10">
    <source>
        <dbReference type="EMBL" id="ELU16954.1"/>
    </source>
</evidence>
<feature type="non-terminal residue" evidence="10">
    <location>
        <position position="283"/>
    </location>
</feature>
<dbReference type="Proteomes" id="UP000014760">
    <property type="component" value="Unassembled WGS sequence"/>
</dbReference>
<keyword evidence="12" id="KW-1185">Reference proteome</keyword>
<dbReference type="PANTHER" id="PTHR47221">
    <property type="entry name" value="FIBRINOGEN ALPHA CHAIN"/>
    <property type="match status" value="1"/>
</dbReference>
<organism evidence="10">
    <name type="scientific">Capitella teleta</name>
    <name type="common">Polychaete worm</name>
    <dbReference type="NCBI Taxonomy" id="283909"/>
    <lineage>
        <taxon>Eukaryota</taxon>
        <taxon>Metazoa</taxon>
        <taxon>Spiralia</taxon>
        <taxon>Lophotrochozoa</taxon>
        <taxon>Annelida</taxon>
        <taxon>Polychaeta</taxon>
        <taxon>Sedentaria</taxon>
        <taxon>Scolecida</taxon>
        <taxon>Capitellidae</taxon>
        <taxon>Capitella</taxon>
    </lineage>
</organism>
<feature type="coiled-coil region" evidence="7">
    <location>
        <begin position="190"/>
        <end position="217"/>
    </location>
</feature>
<evidence type="ECO:0000259" key="9">
    <source>
        <dbReference type="PROSITE" id="PS51406"/>
    </source>
</evidence>
<evidence type="ECO:0000256" key="2">
    <source>
        <dbReference type="ARBA" id="ARBA00022525"/>
    </source>
</evidence>
<dbReference type="PANTHER" id="PTHR47221:SF6">
    <property type="entry name" value="FIBRINOGEN ALPHA CHAIN"/>
    <property type="match status" value="1"/>
</dbReference>
<dbReference type="GO" id="GO:0030674">
    <property type="term" value="F:protein-macromolecule adaptor activity"/>
    <property type="evidence" value="ECO:0007669"/>
    <property type="project" value="TreeGrafter"/>
</dbReference>
<accession>R7VE97</accession>
<evidence type="ECO:0000256" key="5">
    <source>
        <dbReference type="ARBA" id="ARBA00023157"/>
    </source>
</evidence>
<reference evidence="11" key="3">
    <citation type="submission" date="2015-06" db="UniProtKB">
        <authorList>
            <consortium name="EnsemblMetazoa"/>
        </authorList>
    </citation>
    <scope>IDENTIFICATION</scope>
</reference>
<dbReference type="InterPro" id="IPR036056">
    <property type="entry name" value="Fibrinogen-like_C"/>
</dbReference>
<keyword evidence="2" id="KW-0964">Secreted</keyword>
<gene>
    <name evidence="10" type="ORF">CAPTEDRAFT_208028</name>
</gene>
<dbReference type="GO" id="GO:0034116">
    <property type="term" value="P:positive regulation of heterotypic cell-cell adhesion"/>
    <property type="evidence" value="ECO:0007669"/>
    <property type="project" value="TreeGrafter"/>
</dbReference>
<dbReference type="GO" id="GO:0005577">
    <property type="term" value="C:fibrinogen complex"/>
    <property type="evidence" value="ECO:0007669"/>
    <property type="project" value="TreeGrafter"/>
</dbReference>
<dbReference type="STRING" id="283909.R7VE97"/>
<evidence type="ECO:0000313" key="12">
    <source>
        <dbReference type="Proteomes" id="UP000014760"/>
    </source>
</evidence>
<name>R7VE97_CAPTE</name>
<evidence type="ECO:0000256" key="8">
    <source>
        <dbReference type="SAM" id="SignalP"/>
    </source>
</evidence>
<dbReference type="OMA" id="SCPAMDH"/>
<evidence type="ECO:0000256" key="1">
    <source>
        <dbReference type="ARBA" id="ARBA00004613"/>
    </source>
</evidence>
<sequence length="283" mass="31692">MRAILLIVLLHSAMAQQSEEVDRRVSRLEARIQQLEQAVQLAAQHPPGMEDQMKCSAMLGDRMAAMEGRMTAMLGDRMSAMEGRMAAQMTSNMERMTSPQEQNQSCDIASSIVRDFSQLHLQLLDRDSRAVESQLLEMRQLVQSAVGDVSATEERIAASNTATEERIAASNTATEERIASANLATEERLASNVVRQIENMTSQMEEQKERINDLEHRTTGADCKDLLNKGFFRNGVFTIRSPDGGTMKVYCDMENDGGGWTDFLLGWQQYAAGFGNLRKEFWL</sequence>
<dbReference type="InterPro" id="IPR037579">
    <property type="entry name" value="FIB_ANG-like"/>
</dbReference>
<proteinExistence type="predicted"/>
<evidence type="ECO:0000256" key="7">
    <source>
        <dbReference type="SAM" id="Coils"/>
    </source>
</evidence>
<dbReference type="Pfam" id="PF00147">
    <property type="entry name" value="Fibrinogen_C"/>
    <property type="match status" value="1"/>
</dbReference>
<dbReference type="Gene3D" id="3.90.215.10">
    <property type="entry name" value="Gamma Fibrinogen, chain A, domain 1"/>
    <property type="match status" value="1"/>
</dbReference>
<protein>
    <recommendedName>
        <fullName evidence="9">Fibrinogen C-terminal domain-containing protein</fullName>
    </recommendedName>
</protein>
<feature type="coiled-coil region" evidence="7">
    <location>
        <begin position="18"/>
        <end position="45"/>
    </location>
</feature>
<keyword evidence="6" id="KW-0325">Glycoprotein</keyword>